<gene>
    <name evidence="5" type="ORF">C1SCF055_LOCUS39428</name>
</gene>
<keyword evidence="7" id="KW-1185">Reference proteome</keyword>
<dbReference type="InterPro" id="IPR000719">
    <property type="entry name" value="Prot_kinase_dom"/>
</dbReference>
<dbReference type="PROSITE" id="PS50011">
    <property type="entry name" value="PROTEIN_KINASE_DOM"/>
    <property type="match status" value="1"/>
</dbReference>
<dbReference type="GO" id="GO:0004672">
    <property type="term" value="F:protein kinase activity"/>
    <property type="evidence" value="ECO:0007669"/>
    <property type="project" value="InterPro"/>
</dbReference>
<feature type="domain" description="PH" evidence="3">
    <location>
        <begin position="965"/>
        <end position="1074"/>
    </location>
</feature>
<evidence type="ECO:0000313" key="7">
    <source>
        <dbReference type="Proteomes" id="UP001152797"/>
    </source>
</evidence>
<sequence length="1262" mass="139916">RDMGCLQSSGEVVKTPRADMPAGFLRSGEPAKYGGRDADPEKPIVMGKYRMSMAKNDLLGEGSSSICRKGIDLETGQEVAIKVYKTATKSVNSSEEIRLQKFKRQIQVLKMLQEPFTPPKDETLWHGDLAKATPSKLFMMLVDYSKDAKGEPAPDTTDGVMYVITEVAQYSLKVKNELRRIPTELRQGPRRASQEEEMARCTGHAPDLFRCMGHRWLERNIICVGATLGCLEAPRWTWGLQLLRQAEGESLEISHVTINCAISICEKGRAWRCGFQLLDLGIGCIGCGHISVAREQHLVSCNAALSGLKGLDAAATTAAMWHKAIALLHKMHRDGFVEPDVVSFGTALRVLADCDSVQQWQQSLQLFQEVSARLLEPGGHIFTALSLSLATLWPRALASLPRHADVTTCNAALAACGADGADGAGWQAALVILKTLQQEKVADVISYTTAISALSKQHWQLALHLVAELRSARLRLDVTCLASAAACQSWERAIQLLLAGRSWAVAPDTICYNQLLAIAEAEEQWMVATSLLECLQGSSCLADVVSFNSAISSMQKARAWTRAFQKMCALRVAPLQPDVVTFSALVSAAEKAQRWSLATQLLGGWSPGLVAFNAAMAACEKGLGWRPGLELLHTMRRRQLKPDATSFISLIACAARSTAWEISVMLWQDLDAHLRLSASQRYSLMLAYESLLSAYVLVGQGTHAASLMDSICEEGTKEPSESSGTDTASPQLAILQDYFALKREKNKPLSRESIKACARAIILVVAGLHAKGLVHLDLKPENLMMFNGRLKLIDVDGCVPIDSEVSINDSSISFSPCYCAPEWARFLIDEAENKIIARPHLDVWSIGITLCELVTLDAILKPMYGNFLRNGHSHREAGFLFMDWLGHITRAPVPKSIERFDKDFHKLIVDGLLVCDHVKRKSLAQCLSDPYIFESTAGATQSELHEGEKVQRQHRHRFEDTSSKAPLYKGTLYKLNTDGNPDDAAHWLKRDMWVACDGSLCYFSIKENKRLVLLDGVKLAGAKVENMTSSARQFAFKLDCINSDDHEQDISMCFSAESEADYGKWRSLLSQATNLDGAMQTIRLGGAVADELKQFRLAVKNRRMKVGEDAKDQFEPVFKAKLWKVKAEGERKKEGDWFEREMWIAKNGSLVYWSKKEERELVYYTADDISQAKFVFLEKEDAFHPWAFQVQLAPNSGVEFAPGEFAAESEAMRDRCLEQLGAAGAFTYCQSWRAEGQQQLQSIELCGFIRCVKKCHDFATSQ</sequence>
<dbReference type="Gene3D" id="3.30.200.20">
    <property type="entry name" value="Phosphorylase Kinase, domain 1"/>
    <property type="match status" value="1"/>
</dbReference>
<evidence type="ECO:0000313" key="5">
    <source>
        <dbReference type="EMBL" id="CAI4014528.1"/>
    </source>
</evidence>
<dbReference type="EMBL" id="CAMXCT020006401">
    <property type="protein sequence ID" value="CAL1167903.1"/>
    <property type="molecule type" value="Genomic_DNA"/>
</dbReference>
<dbReference type="EMBL" id="CAMXCT010006401">
    <property type="protein sequence ID" value="CAI4014528.1"/>
    <property type="molecule type" value="Genomic_DNA"/>
</dbReference>
<reference evidence="6 7" key="2">
    <citation type="submission" date="2024-05" db="EMBL/GenBank/DDBJ databases">
        <authorList>
            <person name="Chen Y."/>
            <person name="Shah S."/>
            <person name="Dougan E. K."/>
            <person name="Thang M."/>
            <person name="Chan C."/>
        </authorList>
    </citation>
    <scope>NUCLEOTIDE SEQUENCE [LARGE SCALE GENOMIC DNA]</scope>
</reference>
<dbReference type="Gene3D" id="1.25.40.10">
    <property type="entry name" value="Tetratricopeptide repeat domain"/>
    <property type="match status" value="3"/>
</dbReference>
<dbReference type="AlphaFoldDB" id="A0A9P1DQW0"/>
<dbReference type="SMART" id="SM00233">
    <property type="entry name" value="PH"/>
    <property type="match status" value="1"/>
</dbReference>
<dbReference type="SMART" id="SM00220">
    <property type="entry name" value="S_TKc"/>
    <property type="match status" value="1"/>
</dbReference>
<evidence type="ECO:0000256" key="2">
    <source>
        <dbReference type="SAM" id="MobiDB-lite"/>
    </source>
</evidence>
<dbReference type="SUPFAM" id="SSF56112">
    <property type="entry name" value="Protein kinase-like (PK-like)"/>
    <property type="match status" value="1"/>
</dbReference>
<organism evidence="5">
    <name type="scientific">Cladocopium goreaui</name>
    <dbReference type="NCBI Taxonomy" id="2562237"/>
    <lineage>
        <taxon>Eukaryota</taxon>
        <taxon>Sar</taxon>
        <taxon>Alveolata</taxon>
        <taxon>Dinophyceae</taxon>
        <taxon>Suessiales</taxon>
        <taxon>Symbiodiniaceae</taxon>
        <taxon>Cladocopium</taxon>
    </lineage>
</organism>
<dbReference type="Proteomes" id="UP001152797">
    <property type="component" value="Unassembled WGS sequence"/>
</dbReference>
<protein>
    <submittedName>
        <fullName evidence="6">Pentatricopeptide repeat-containing protein At1g74850, chloroplastic (Protein PLASTID TRANSCRIPTIONALLY ACTIVE 2)</fullName>
    </submittedName>
</protein>
<dbReference type="EMBL" id="CAMXCT030006401">
    <property type="protein sequence ID" value="CAL4801840.1"/>
    <property type="molecule type" value="Genomic_DNA"/>
</dbReference>
<dbReference type="InterPro" id="IPR011993">
    <property type="entry name" value="PH-like_dom_sf"/>
</dbReference>
<feature type="region of interest" description="Disordered" evidence="2">
    <location>
        <begin position="20"/>
        <end position="40"/>
    </location>
</feature>
<evidence type="ECO:0000259" key="3">
    <source>
        <dbReference type="PROSITE" id="PS50003"/>
    </source>
</evidence>
<name>A0A9P1DQW0_9DINO</name>
<dbReference type="Gene3D" id="1.10.510.10">
    <property type="entry name" value="Transferase(Phosphotransferase) domain 1"/>
    <property type="match status" value="1"/>
</dbReference>
<dbReference type="InterPro" id="IPR011990">
    <property type="entry name" value="TPR-like_helical_dom_sf"/>
</dbReference>
<dbReference type="Pfam" id="PF00069">
    <property type="entry name" value="Pkinase"/>
    <property type="match status" value="1"/>
</dbReference>
<accession>A0A9P1DQW0</accession>
<evidence type="ECO:0000259" key="4">
    <source>
        <dbReference type="PROSITE" id="PS50011"/>
    </source>
</evidence>
<evidence type="ECO:0000256" key="1">
    <source>
        <dbReference type="ARBA" id="ARBA00022737"/>
    </source>
</evidence>
<dbReference type="PANTHER" id="PTHR47936:SF1">
    <property type="entry name" value="PENTATRICOPEPTIDE REPEAT-CONTAINING PROTEIN GUN1, CHLOROPLASTIC"/>
    <property type="match status" value="1"/>
</dbReference>
<dbReference type="SUPFAM" id="SSF50729">
    <property type="entry name" value="PH domain-like"/>
    <property type="match status" value="1"/>
</dbReference>
<dbReference type="InterPro" id="IPR008271">
    <property type="entry name" value="Ser/Thr_kinase_AS"/>
</dbReference>
<feature type="domain" description="Protein kinase" evidence="4">
    <location>
        <begin position="596"/>
        <end position="932"/>
    </location>
</feature>
<dbReference type="InterPro" id="IPR001849">
    <property type="entry name" value="PH_domain"/>
</dbReference>
<dbReference type="Gene3D" id="2.30.29.30">
    <property type="entry name" value="Pleckstrin-homology domain (PH domain)/Phosphotyrosine-binding domain (PTB)"/>
    <property type="match status" value="1"/>
</dbReference>
<reference evidence="5" key="1">
    <citation type="submission" date="2022-10" db="EMBL/GenBank/DDBJ databases">
        <authorList>
            <person name="Chen Y."/>
            <person name="Dougan E. K."/>
            <person name="Chan C."/>
            <person name="Rhodes N."/>
            <person name="Thang M."/>
        </authorList>
    </citation>
    <scope>NUCLEOTIDE SEQUENCE</scope>
</reference>
<dbReference type="PANTHER" id="PTHR47936">
    <property type="entry name" value="PPR_LONG DOMAIN-CONTAINING PROTEIN"/>
    <property type="match status" value="1"/>
</dbReference>
<feature type="non-terminal residue" evidence="5">
    <location>
        <position position="1262"/>
    </location>
</feature>
<dbReference type="PROSITE" id="PS00108">
    <property type="entry name" value="PROTEIN_KINASE_ST"/>
    <property type="match status" value="1"/>
</dbReference>
<feature type="non-terminal residue" evidence="5">
    <location>
        <position position="1"/>
    </location>
</feature>
<proteinExistence type="predicted"/>
<dbReference type="InterPro" id="IPR011009">
    <property type="entry name" value="Kinase-like_dom_sf"/>
</dbReference>
<evidence type="ECO:0000313" key="6">
    <source>
        <dbReference type="EMBL" id="CAL4801840.1"/>
    </source>
</evidence>
<comment type="caution">
    <text evidence="5">The sequence shown here is derived from an EMBL/GenBank/DDBJ whole genome shotgun (WGS) entry which is preliminary data.</text>
</comment>
<dbReference type="OrthoDB" id="185373at2759"/>
<dbReference type="PROSITE" id="PS50003">
    <property type="entry name" value="PH_DOMAIN"/>
    <property type="match status" value="1"/>
</dbReference>
<dbReference type="GO" id="GO:0005524">
    <property type="term" value="F:ATP binding"/>
    <property type="evidence" value="ECO:0007669"/>
    <property type="project" value="InterPro"/>
</dbReference>
<keyword evidence="1" id="KW-0677">Repeat</keyword>